<dbReference type="PANTHER" id="PTHR12302:SF3">
    <property type="entry name" value="SERINE_THREONINE-PROTEIN KINASE 31"/>
    <property type="match status" value="1"/>
</dbReference>
<dbReference type="PANTHER" id="PTHR12302">
    <property type="entry name" value="EBNA2 BINDING PROTEIN P100"/>
    <property type="match status" value="1"/>
</dbReference>
<organism evidence="6 7">
    <name type="scientific">Azotobacter chroococcum NCIMB 8003</name>
    <dbReference type="NCBI Taxonomy" id="1328314"/>
    <lineage>
        <taxon>Bacteria</taxon>
        <taxon>Pseudomonadati</taxon>
        <taxon>Pseudomonadota</taxon>
        <taxon>Gammaproteobacteria</taxon>
        <taxon>Pseudomonadales</taxon>
        <taxon>Pseudomonadaceae</taxon>
        <taxon>Azotobacter</taxon>
    </lineage>
</organism>
<feature type="region of interest" description="Disordered" evidence="4">
    <location>
        <begin position="83"/>
        <end position="119"/>
    </location>
</feature>
<keyword evidence="1" id="KW-0540">Nuclease</keyword>
<dbReference type="AlphaFoldDB" id="A0A0C4WRY2"/>
<dbReference type="Pfam" id="PF00565">
    <property type="entry name" value="SNase"/>
    <property type="match status" value="1"/>
</dbReference>
<keyword evidence="3" id="KW-0378">Hydrolase</keyword>
<feature type="domain" description="TNase-like" evidence="5">
    <location>
        <begin position="2"/>
        <end position="73"/>
    </location>
</feature>
<evidence type="ECO:0000256" key="1">
    <source>
        <dbReference type="ARBA" id="ARBA00022722"/>
    </source>
</evidence>
<dbReference type="InterPro" id="IPR035437">
    <property type="entry name" value="SNase_OB-fold_sf"/>
</dbReference>
<keyword evidence="7" id="KW-1185">Reference proteome</keyword>
<dbReference type="EMBL" id="CP010417">
    <property type="protein sequence ID" value="AJE23481.1"/>
    <property type="molecule type" value="Genomic_DNA"/>
</dbReference>
<evidence type="ECO:0000256" key="3">
    <source>
        <dbReference type="ARBA" id="ARBA00022801"/>
    </source>
</evidence>
<evidence type="ECO:0000256" key="4">
    <source>
        <dbReference type="SAM" id="MobiDB-lite"/>
    </source>
</evidence>
<evidence type="ECO:0000256" key="2">
    <source>
        <dbReference type="ARBA" id="ARBA00022759"/>
    </source>
</evidence>
<geneLocation type="plasmid" evidence="6 7">
    <name>pAcX50b</name>
</geneLocation>
<dbReference type="GO" id="GO:0004519">
    <property type="term" value="F:endonuclease activity"/>
    <property type="evidence" value="ECO:0007669"/>
    <property type="project" value="UniProtKB-KW"/>
</dbReference>
<dbReference type="HOGENOM" id="CLU_2056529_0_0_6"/>
<keyword evidence="6" id="KW-0614">Plasmid</keyword>
<gene>
    <name evidence="6" type="ORF">Achr_b80</name>
</gene>
<evidence type="ECO:0000313" key="6">
    <source>
        <dbReference type="EMBL" id="AJE23481.1"/>
    </source>
</evidence>
<protein>
    <submittedName>
        <fullName evidence="6">Micrococcal nuclease protein (SNase-like)</fullName>
    </submittedName>
</protein>
<reference evidence="6 7" key="1">
    <citation type="journal article" date="2015" name="PLoS ONE">
        <title>Azotobacter Genomes: The Genome of Azotobacter chroococcum NCIMB 8003 (ATCC 4412).</title>
        <authorList>
            <person name="Robson R.L."/>
            <person name="Jones R."/>
            <person name="Robson R.M."/>
            <person name="Schwartz A."/>
            <person name="Richardson T.H."/>
        </authorList>
    </citation>
    <scope>NUCLEOTIDE SEQUENCE [LARGE SCALE GENOMIC DNA]</scope>
    <source>
        <strain evidence="6 7">NCIMB 8003</strain>
        <plasmid evidence="7">Plasmid pAcX50b</plasmid>
    </source>
</reference>
<dbReference type="InterPro" id="IPR016071">
    <property type="entry name" value="Staphylococal_nuclease_OB-fold"/>
</dbReference>
<name>A0A0C4WRY2_9GAMM</name>
<evidence type="ECO:0000313" key="7">
    <source>
        <dbReference type="Proteomes" id="UP000068210"/>
    </source>
</evidence>
<sequence length="119" mass="13605">MLSDLVLGRRIWLQVLANDQHDRSVGRVYVEGIDVNARMVSLGAAWTCRLHNIDQVLLSLEELAHKARRGLWALPESERLPPWEWNKATQDQPQEKRDESFTHTPGMLIFQSSSSSISI</sequence>
<dbReference type="Proteomes" id="UP000068210">
    <property type="component" value="Plasmid pAcX50b"/>
</dbReference>
<keyword evidence="2" id="KW-0255">Endonuclease</keyword>
<dbReference type="KEGG" id="acx:Achr_b80"/>
<dbReference type="Gene3D" id="2.40.50.90">
    <property type="match status" value="1"/>
</dbReference>
<dbReference type="GO" id="GO:0016787">
    <property type="term" value="F:hydrolase activity"/>
    <property type="evidence" value="ECO:0007669"/>
    <property type="project" value="UniProtKB-KW"/>
</dbReference>
<proteinExistence type="predicted"/>
<accession>A0A0C4WRY2</accession>
<evidence type="ECO:0000259" key="5">
    <source>
        <dbReference type="Pfam" id="PF00565"/>
    </source>
</evidence>
<dbReference type="SUPFAM" id="SSF50199">
    <property type="entry name" value="Staphylococcal nuclease"/>
    <property type="match status" value="1"/>
</dbReference>